<feature type="repeat" description="PPR" evidence="3">
    <location>
        <begin position="484"/>
        <end position="518"/>
    </location>
</feature>
<feature type="repeat" description="PPR" evidence="3">
    <location>
        <begin position="725"/>
        <end position="759"/>
    </location>
</feature>
<reference evidence="4 5" key="1">
    <citation type="submission" date="2024-06" db="EMBL/GenBank/DDBJ databases">
        <title>A chromosome level genome sequence of Diviner's sage (Salvia divinorum).</title>
        <authorList>
            <person name="Ford S.A."/>
            <person name="Ro D.-K."/>
            <person name="Ness R.W."/>
            <person name="Phillips M.A."/>
        </authorList>
    </citation>
    <scope>NUCLEOTIDE SEQUENCE [LARGE SCALE GENOMIC DNA]</scope>
    <source>
        <strain evidence="4">SAF-2024a</strain>
        <tissue evidence="4">Leaf</tissue>
    </source>
</reference>
<dbReference type="Pfam" id="PF01535">
    <property type="entry name" value="PPR"/>
    <property type="match status" value="7"/>
</dbReference>
<dbReference type="InterPro" id="IPR050872">
    <property type="entry name" value="PPR_P_subfamily"/>
</dbReference>
<dbReference type="Pfam" id="PF13041">
    <property type="entry name" value="PPR_2"/>
    <property type="match status" value="4"/>
</dbReference>
<feature type="repeat" description="PPR" evidence="3">
    <location>
        <begin position="936"/>
        <end position="970"/>
    </location>
</feature>
<evidence type="ECO:0000313" key="4">
    <source>
        <dbReference type="EMBL" id="KAL1547097.1"/>
    </source>
</evidence>
<evidence type="ECO:0000256" key="1">
    <source>
        <dbReference type="ARBA" id="ARBA00007626"/>
    </source>
</evidence>
<feature type="repeat" description="PPR" evidence="3">
    <location>
        <begin position="760"/>
        <end position="796"/>
    </location>
</feature>
<keyword evidence="2" id="KW-0677">Repeat</keyword>
<evidence type="ECO:0000256" key="2">
    <source>
        <dbReference type="ARBA" id="ARBA00022737"/>
    </source>
</evidence>
<dbReference type="AlphaFoldDB" id="A0ABD1GSV6"/>
<dbReference type="PANTHER" id="PTHR46128">
    <property type="entry name" value="MITOCHONDRIAL GROUP I INTRON SPLICING FACTOR CCM1"/>
    <property type="match status" value="1"/>
</dbReference>
<feature type="repeat" description="PPR" evidence="3">
    <location>
        <begin position="901"/>
        <end position="935"/>
    </location>
</feature>
<accession>A0ABD1GSV6</accession>
<gene>
    <name evidence="4" type="ORF">AAHA92_23610</name>
</gene>
<feature type="repeat" description="PPR" evidence="3">
    <location>
        <begin position="690"/>
        <end position="724"/>
    </location>
</feature>
<dbReference type="SUPFAM" id="SSF48452">
    <property type="entry name" value="TPR-like"/>
    <property type="match status" value="1"/>
</dbReference>
<evidence type="ECO:0000313" key="5">
    <source>
        <dbReference type="Proteomes" id="UP001567538"/>
    </source>
</evidence>
<evidence type="ECO:0008006" key="6">
    <source>
        <dbReference type="Google" id="ProtNLM"/>
    </source>
</evidence>
<comment type="similarity">
    <text evidence="1">Belongs to the PPR family. P subfamily.</text>
</comment>
<feature type="repeat" description="PPR" evidence="3">
    <location>
        <begin position="866"/>
        <end position="900"/>
    </location>
</feature>
<dbReference type="InterPro" id="IPR011990">
    <property type="entry name" value="TPR-like_helical_dom_sf"/>
</dbReference>
<feature type="repeat" description="PPR" evidence="3">
    <location>
        <begin position="242"/>
        <end position="276"/>
    </location>
</feature>
<name>A0ABD1GSV6_SALDI</name>
<proteinExistence type="inferred from homology"/>
<keyword evidence="5" id="KW-1185">Reference proteome</keyword>
<feature type="repeat" description="PPR" evidence="3">
    <location>
        <begin position="277"/>
        <end position="311"/>
    </location>
</feature>
<dbReference type="NCBIfam" id="TIGR00756">
    <property type="entry name" value="PPR"/>
    <property type="match status" value="9"/>
</dbReference>
<dbReference type="PROSITE" id="PS51375">
    <property type="entry name" value="PPR"/>
    <property type="match status" value="12"/>
</dbReference>
<feature type="repeat" description="PPR" evidence="3">
    <location>
        <begin position="971"/>
        <end position="1005"/>
    </location>
</feature>
<sequence>MKNLFKCGILNSNSIKILSNSQFLSPRGVVQLIYISNMSSKSHKKSKKVGKDGDLHKPGDPLFGEILKIMDSEGIEFERSTRCVFSAMKDVNFEGNVANLGSNPCRRQGVCGNADEKNNQSLALEDAGSRVSDEIKAVDVGPVVHKVIEIVRCENNSLLSMEERLENADCRYNEEVVVNVLKKCFKAPKLGLRFFNWVKSREGFRHTTNTFNVMINVAGEAEEFGLVEELVEEMGKSFCEKDLKTWTVLVSCYGSRKRIGKALVAFQEMKRAGVEPDAVAYRTILRALCNARKADIALEFYEDMVRNEVKLDVDLCKQLMKCFALCGNIDAARLVGENMIKSEIPESQVYGMILKSFCIAGKITESLELIRDLENKDVSLDMGMFEALVKGLCSRDRIEDAMEILEILKKRNVFDQNIYGILISVYLGSNRVSEAFGLFQEAKGYGNVLVSTYTNLMQNFFWKGEFHKGLELYNEMLRLGLTLDSVAITAVAAGYVQQNRVSEALEVFRSMFEMGIRPSSKSYSVFIKEACKICRADEVVKVLNEMQVCKLSNVDEILSEVRSYLEKKGEVQKVNAINRFCTSCHRSVNENNADQCDEPEMLDTNPMLQRRPASFVDSETKRDDYPDAQEVRLVLSSSDDWCSIQEKLERLDFQFTPDLVVEILRSSSLDIGIALKFFAWIGKQPNYSHNERSYNMAMKIAGQGKNFKHMKSLFYEMRRRGCSITANSWTIMIMQYGRTGLTDLALSCFREMKLSTCNPTKSTYFSMIASLCGKKGRKVDEAILIYEEMMQVGLAPGKELVEAYVGCLCEVNRVSDARRCVESLHKFGFSIPLSYSLYVRALCRAGKLDDALALVDEAGCEKCLLQQYTYGSLVHGLLRQGRVEEALEKINGMKQLGFHPTVHVYTSLIVHFFKDRDIDRALATLEEMKEHGCQPTIVTYSALLCGYVRLGKVSEAWDVFHRLKREGPSPDFKTYSMFIDCLSGTGKSEDAFTLIPEMLRDGIVPSTVNFRTIMYGLNREGKPNLAQAVLKMKLDIKRRRQVVT</sequence>
<evidence type="ECO:0000256" key="3">
    <source>
        <dbReference type="PROSITE-ProRule" id="PRU00708"/>
    </source>
</evidence>
<dbReference type="InterPro" id="IPR002885">
    <property type="entry name" value="PPR_rpt"/>
</dbReference>
<feature type="repeat" description="PPR" evidence="3">
    <location>
        <begin position="381"/>
        <end position="415"/>
    </location>
</feature>
<dbReference type="Proteomes" id="UP001567538">
    <property type="component" value="Unassembled WGS sequence"/>
</dbReference>
<organism evidence="4 5">
    <name type="scientific">Salvia divinorum</name>
    <name type="common">Maria pastora</name>
    <name type="synonym">Diviner's sage</name>
    <dbReference type="NCBI Taxonomy" id="28513"/>
    <lineage>
        <taxon>Eukaryota</taxon>
        <taxon>Viridiplantae</taxon>
        <taxon>Streptophyta</taxon>
        <taxon>Embryophyta</taxon>
        <taxon>Tracheophyta</taxon>
        <taxon>Spermatophyta</taxon>
        <taxon>Magnoliopsida</taxon>
        <taxon>eudicotyledons</taxon>
        <taxon>Gunneridae</taxon>
        <taxon>Pentapetalae</taxon>
        <taxon>asterids</taxon>
        <taxon>lamiids</taxon>
        <taxon>Lamiales</taxon>
        <taxon>Lamiaceae</taxon>
        <taxon>Nepetoideae</taxon>
        <taxon>Mentheae</taxon>
        <taxon>Salviinae</taxon>
        <taxon>Salvia</taxon>
        <taxon>Salvia subgen. Calosphace</taxon>
    </lineage>
</organism>
<dbReference type="EMBL" id="JBEAFC010000008">
    <property type="protein sequence ID" value="KAL1547097.1"/>
    <property type="molecule type" value="Genomic_DNA"/>
</dbReference>
<comment type="caution">
    <text evidence="4">The sequence shown here is derived from an EMBL/GenBank/DDBJ whole genome shotgun (WGS) entry which is preliminary data.</text>
</comment>
<dbReference type="Gene3D" id="1.25.40.10">
    <property type="entry name" value="Tetratricopeptide repeat domain"/>
    <property type="match status" value="6"/>
</dbReference>
<dbReference type="PANTHER" id="PTHR46128:SF329">
    <property type="entry name" value="MITOCHONDRIAL GROUP I INTRON SPLICING FACTOR DMR1"/>
    <property type="match status" value="1"/>
</dbReference>
<protein>
    <recommendedName>
        <fullName evidence="6">Pentatricopeptide repeat-containing protein</fullName>
    </recommendedName>
</protein>
<feature type="repeat" description="PPR" evidence="3">
    <location>
        <begin position="449"/>
        <end position="483"/>
    </location>
</feature>